<keyword evidence="2" id="KW-0378">Hydrolase</keyword>
<organism evidence="2 3">
    <name type="scientific">Formimonas warabiya</name>
    <dbReference type="NCBI Taxonomy" id="1761012"/>
    <lineage>
        <taxon>Bacteria</taxon>
        <taxon>Bacillati</taxon>
        <taxon>Bacillota</taxon>
        <taxon>Clostridia</taxon>
        <taxon>Eubacteriales</taxon>
        <taxon>Peptococcaceae</taxon>
        <taxon>Candidatus Formimonas</taxon>
    </lineage>
</organism>
<keyword evidence="1" id="KW-0479">Metal-binding</keyword>
<dbReference type="Pfam" id="PF26233">
    <property type="entry name" value="NicX"/>
    <property type="match status" value="1"/>
</dbReference>
<reference evidence="2 3" key="1">
    <citation type="submission" date="2016-10" db="EMBL/GenBank/DDBJ databases">
        <title>Complete Genome Sequence of Peptococcaceae strain DCMF.</title>
        <authorList>
            <person name="Edwards R.J."/>
            <person name="Holland S.I."/>
            <person name="Deshpande N.P."/>
            <person name="Wong Y.K."/>
            <person name="Ertan H."/>
            <person name="Manefield M."/>
            <person name="Russell T.L."/>
            <person name="Lee M.J."/>
        </authorList>
    </citation>
    <scope>NUCLEOTIDE SEQUENCE [LARGE SCALE GENOMIC DNA]</scope>
    <source>
        <strain evidence="2 3">DCMF</strain>
    </source>
</reference>
<sequence>MNSRTCFNINKREVSKVSFLYEYELGKAADVLVQELFQVKEGETFVLTADSNSDERVVNAAARAIFSAGGKPMVIWTATPYGPGKQTDDFLPSESIRAALLQADCWVEFNTMYLLYSETYEIVAKNNQRLRFLCLPAMHTDVFVRLFARTDHAALKALLDAVVEKIKKARHVRITTPAGEDVEFDNHPDHPVNSRNGYADKPGTHMLSGMVSWAPDLDTVNGVIVFDGSLVPQFGILDTPVKVYMKNGVIERVEGGRVADAWESYLRNFHHPQMLRPAHVCCGFHPQAKLTGQIGEDERLWGGSQWGFGAVGSFLIPPAGIPAPSHIDGTCLNASVYLDGVPITINGQIVDQDLQEYAKKLGK</sequence>
<dbReference type="EMBL" id="CP017634">
    <property type="protein sequence ID" value="ATW28557.1"/>
    <property type="molecule type" value="Genomic_DNA"/>
</dbReference>
<dbReference type="Proteomes" id="UP000323521">
    <property type="component" value="Chromosome"/>
</dbReference>
<evidence type="ECO:0000313" key="3">
    <source>
        <dbReference type="Proteomes" id="UP000323521"/>
    </source>
</evidence>
<dbReference type="PANTHER" id="PTHR34448:SF1">
    <property type="entry name" value="BLL6088 PROTEIN"/>
    <property type="match status" value="1"/>
</dbReference>
<dbReference type="KEGG" id="fwa:DCMF_11690"/>
<gene>
    <name evidence="2" type="ORF">DCMF_11690</name>
</gene>
<keyword evidence="2" id="KW-0645">Protease</keyword>
<keyword evidence="2" id="KW-0031">Aminopeptidase</keyword>
<proteinExistence type="predicted"/>
<dbReference type="InterPro" id="IPR058739">
    <property type="entry name" value="NicX"/>
</dbReference>
<evidence type="ECO:0000256" key="1">
    <source>
        <dbReference type="ARBA" id="ARBA00022723"/>
    </source>
</evidence>
<dbReference type="GO" id="GO:0046872">
    <property type="term" value="F:metal ion binding"/>
    <property type="evidence" value="ECO:0007669"/>
    <property type="project" value="UniProtKB-KW"/>
</dbReference>
<dbReference type="SUPFAM" id="SSF144052">
    <property type="entry name" value="Thermophilic metalloprotease-like"/>
    <property type="match status" value="1"/>
</dbReference>
<dbReference type="GO" id="GO:0004177">
    <property type="term" value="F:aminopeptidase activity"/>
    <property type="evidence" value="ECO:0007669"/>
    <property type="project" value="UniProtKB-KW"/>
</dbReference>
<keyword evidence="3" id="KW-1185">Reference proteome</keyword>
<dbReference type="PANTHER" id="PTHR34448">
    <property type="entry name" value="AMINOPEPTIDASE"/>
    <property type="match status" value="1"/>
</dbReference>
<protein>
    <submittedName>
        <fullName evidence="2">Leucyl aminopeptidase</fullName>
    </submittedName>
</protein>
<name>A0A3G1L1L4_FORW1</name>
<dbReference type="InterPro" id="IPR052170">
    <property type="entry name" value="M29_Exopeptidase"/>
</dbReference>
<evidence type="ECO:0000313" key="2">
    <source>
        <dbReference type="EMBL" id="ATW28557.1"/>
    </source>
</evidence>
<accession>A0A3G1L1L4</accession>
<dbReference type="AlphaFoldDB" id="A0A3G1L1L4"/>